<evidence type="ECO:0000256" key="2">
    <source>
        <dbReference type="PROSITE-ProRule" id="PRU00335"/>
    </source>
</evidence>
<dbReference type="PROSITE" id="PS50977">
    <property type="entry name" value="HTH_TETR_2"/>
    <property type="match status" value="1"/>
</dbReference>
<reference evidence="4" key="1">
    <citation type="submission" date="2016-10" db="EMBL/GenBank/DDBJ databases">
        <authorList>
            <person name="de Groot N.N."/>
        </authorList>
    </citation>
    <scope>NUCLEOTIDE SEQUENCE [LARGE SCALE GENOMIC DNA]</scope>
    <source>
        <strain evidence="4">DSM 12271</strain>
    </source>
</reference>
<dbReference type="Pfam" id="PF00440">
    <property type="entry name" value="TetR_N"/>
    <property type="match status" value="1"/>
</dbReference>
<dbReference type="RefSeq" id="WP_090042372.1">
    <property type="nucleotide sequence ID" value="NZ_FOKI01000027.1"/>
</dbReference>
<dbReference type="STRING" id="84698.SAMN04488528_102718"/>
<dbReference type="EMBL" id="FOKI01000027">
    <property type="protein sequence ID" value="SFB30457.1"/>
    <property type="molecule type" value="Genomic_DNA"/>
</dbReference>
<dbReference type="InterPro" id="IPR001647">
    <property type="entry name" value="HTH_TetR"/>
</dbReference>
<dbReference type="OrthoDB" id="494991at2"/>
<sequence length="219" mass="24876">MPKVSTEYINNKKNSILEAAFSVCKNKPLYEITMKDIIKKSGVSQGGIYCYYSDIDDILIALINKSNTNAGYKQNIDEIIQSSTTPKEVIESIFDFIGKNLKENMTTTGKIQFELTVLLTNHPDRQEKFMSQITEMQNSQYLMQQLFKKINEGIEIGYFNPILPSKNILCFIMTSIDGIVRDSILINCYGPIKNTQIEIDEISLINTLSKAVLLMLNAY</sequence>
<proteinExistence type="predicted"/>
<dbReference type="Gene3D" id="1.10.10.60">
    <property type="entry name" value="Homeodomain-like"/>
    <property type="match status" value="1"/>
</dbReference>
<dbReference type="PANTHER" id="PTHR43479">
    <property type="entry name" value="ACREF/ENVCD OPERON REPRESSOR-RELATED"/>
    <property type="match status" value="1"/>
</dbReference>
<keyword evidence="5" id="KW-1185">Reference proteome</keyword>
<dbReference type="Proteomes" id="UP000198619">
    <property type="component" value="Unassembled WGS sequence"/>
</dbReference>
<evidence type="ECO:0000259" key="3">
    <source>
        <dbReference type="PROSITE" id="PS50977"/>
    </source>
</evidence>
<dbReference type="InterPro" id="IPR050624">
    <property type="entry name" value="HTH-type_Tx_Regulator"/>
</dbReference>
<dbReference type="AlphaFoldDB" id="A0A1I0ZY31"/>
<dbReference type="Gene3D" id="1.10.357.10">
    <property type="entry name" value="Tetracycline Repressor, domain 2"/>
    <property type="match status" value="1"/>
</dbReference>
<name>A0A1I0ZY31_9CLOT</name>
<keyword evidence="1 2" id="KW-0238">DNA-binding</keyword>
<dbReference type="GO" id="GO:0003677">
    <property type="term" value="F:DNA binding"/>
    <property type="evidence" value="ECO:0007669"/>
    <property type="project" value="UniProtKB-UniRule"/>
</dbReference>
<feature type="DNA-binding region" description="H-T-H motif" evidence="2">
    <location>
        <begin position="33"/>
        <end position="52"/>
    </location>
</feature>
<dbReference type="SUPFAM" id="SSF46689">
    <property type="entry name" value="Homeodomain-like"/>
    <property type="match status" value="1"/>
</dbReference>
<accession>A0A1I0ZY31</accession>
<gene>
    <name evidence="4" type="ORF">SAMN04488528_102718</name>
</gene>
<evidence type="ECO:0000313" key="5">
    <source>
        <dbReference type="Proteomes" id="UP000198619"/>
    </source>
</evidence>
<dbReference type="InterPro" id="IPR009057">
    <property type="entry name" value="Homeodomain-like_sf"/>
</dbReference>
<evidence type="ECO:0000313" key="4">
    <source>
        <dbReference type="EMBL" id="SFB30457.1"/>
    </source>
</evidence>
<protein>
    <submittedName>
        <fullName evidence="4">DNA-binding transcriptional regulator, AcrR family</fullName>
    </submittedName>
</protein>
<evidence type="ECO:0000256" key="1">
    <source>
        <dbReference type="ARBA" id="ARBA00023125"/>
    </source>
</evidence>
<dbReference type="PANTHER" id="PTHR43479:SF11">
    <property type="entry name" value="ACREF_ENVCD OPERON REPRESSOR-RELATED"/>
    <property type="match status" value="1"/>
</dbReference>
<feature type="domain" description="HTH tetR-type" evidence="3">
    <location>
        <begin position="10"/>
        <end position="70"/>
    </location>
</feature>
<organism evidence="4 5">
    <name type="scientific">Clostridium frigidicarnis</name>
    <dbReference type="NCBI Taxonomy" id="84698"/>
    <lineage>
        <taxon>Bacteria</taxon>
        <taxon>Bacillati</taxon>
        <taxon>Bacillota</taxon>
        <taxon>Clostridia</taxon>
        <taxon>Eubacteriales</taxon>
        <taxon>Clostridiaceae</taxon>
        <taxon>Clostridium</taxon>
    </lineage>
</organism>